<dbReference type="PANTHER" id="PTHR21015:SF22">
    <property type="entry name" value="GLYCOSYLTRANSFERASE"/>
    <property type="match status" value="1"/>
</dbReference>
<evidence type="ECO:0000256" key="10">
    <source>
        <dbReference type="HAMAP-Rule" id="MF_00033"/>
    </source>
</evidence>
<dbReference type="GO" id="GO:0005886">
    <property type="term" value="C:plasma membrane"/>
    <property type="evidence" value="ECO:0007669"/>
    <property type="project" value="UniProtKB-SubCell"/>
</dbReference>
<comment type="pathway">
    <text evidence="10">Cell wall biogenesis; peptidoglycan biosynthesis.</text>
</comment>
<keyword evidence="11" id="KW-0812">Transmembrane</keyword>
<dbReference type="GO" id="GO:0071555">
    <property type="term" value="P:cell wall organization"/>
    <property type="evidence" value="ECO:0007669"/>
    <property type="project" value="UniProtKB-KW"/>
</dbReference>
<dbReference type="GO" id="GO:0005975">
    <property type="term" value="P:carbohydrate metabolic process"/>
    <property type="evidence" value="ECO:0007669"/>
    <property type="project" value="InterPro"/>
</dbReference>
<keyword evidence="7 10" id="KW-0472">Membrane</keyword>
<feature type="domain" description="Glycosyltransferase family 28 N-terminal" evidence="12">
    <location>
        <begin position="3"/>
        <end position="139"/>
    </location>
</feature>
<evidence type="ECO:0000259" key="12">
    <source>
        <dbReference type="Pfam" id="PF03033"/>
    </source>
</evidence>
<evidence type="ECO:0000256" key="7">
    <source>
        <dbReference type="ARBA" id="ARBA00023136"/>
    </source>
</evidence>
<keyword evidence="5 10" id="KW-0133">Cell shape</keyword>
<comment type="catalytic activity">
    <reaction evidence="10">
        <text>di-trans,octa-cis-undecaprenyl diphospho-N-acetyl-alpha-D-muramoyl-L-alanyl-D-glutamyl-meso-2,6-diaminopimeloyl-D-alanyl-D-alanine + UDP-N-acetyl-alpha-D-glucosamine = di-trans,octa-cis-undecaprenyl diphospho-[N-acetyl-alpha-D-glucosaminyl-(1-&gt;4)]-N-acetyl-alpha-D-muramoyl-L-alanyl-D-glutamyl-meso-2,6-diaminopimeloyl-D-alanyl-D-alanine + UDP + H(+)</text>
        <dbReference type="Rhea" id="RHEA:31227"/>
        <dbReference type="ChEBI" id="CHEBI:15378"/>
        <dbReference type="ChEBI" id="CHEBI:57705"/>
        <dbReference type="ChEBI" id="CHEBI:58223"/>
        <dbReference type="ChEBI" id="CHEBI:61387"/>
        <dbReference type="ChEBI" id="CHEBI:61388"/>
        <dbReference type="EC" id="2.4.1.227"/>
    </reaction>
</comment>
<name>A0AA86MX31_9BACT</name>
<dbReference type="AlphaFoldDB" id="A0AA86MX31"/>
<evidence type="ECO:0000313" key="15">
    <source>
        <dbReference type="Proteomes" id="UP001179121"/>
    </source>
</evidence>
<keyword evidence="2 10" id="KW-0132">Cell division</keyword>
<keyword evidence="9 10" id="KW-0961">Cell wall biogenesis/degradation</keyword>
<dbReference type="KEGG" id="nti:DNFV4_01030"/>
<evidence type="ECO:0000256" key="1">
    <source>
        <dbReference type="ARBA" id="ARBA00022475"/>
    </source>
</evidence>
<keyword evidence="3 10" id="KW-0328">Glycosyltransferase</keyword>
<dbReference type="Pfam" id="PF04101">
    <property type="entry name" value="Glyco_tran_28_C"/>
    <property type="match status" value="1"/>
</dbReference>
<keyword evidence="4 10" id="KW-0808">Transferase</keyword>
<proteinExistence type="inferred from homology"/>
<dbReference type="CDD" id="cd03785">
    <property type="entry name" value="GT28_MurG"/>
    <property type="match status" value="1"/>
</dbReference>
<dbReference type="GO" id="GO:0009252">
    <property type="term" value="P:peptidoglycan biosynthetic process"/>
    <property type="evidence" value="ECO:0007669"/>
    <property type="project" value="UniProtKB-UniRule"/>
</dbReference>
<evidence type="ECO:0000256" key="5">
    <source>
        <dbReference type="ARBA" id="ARBA00022960"/>
    </source>
</evidence>
<dbReference type="Pfam" id="PF03033">
    <property type="entry name" value="Glyco_transf_28"/>
    <property type="match status" value="1"/>
</dbReference>
<gene>
    <name evidence="10" type="primary">murG</name>
    <name evidence="14" type="ORF">DNFV4_01030</name>
</gene>
<dbReference type="SUPFAM" id="SSF53756">
    <property type="entry name" value="UDP-Glycosyltransferase/glycogen phosphorylase"/>
    <property type="match status" value="1"/>
</dbReference>
<evidence type="ECO:0000259" key="13">
    <source>
        <dbReference type="Pfam" id="PF04101"/>
    </source>
</evidence>
<dbReference type="PANTHER" id="PTHR21015">
    <property type="entry name" value="UDP-N-ACETYLGLUCOSAMINE--N-ACETYLMURAMYL-(PENTAPEPTIDE) PYROPHOSPHORYL-UNDECAPRENOL N-ACETYLGLUCOSAMINE TRANSFERASE 1"/>
    <property type="match status" value="1"/>
</dbReference>
<keyword evidence="11" id="KW-1133">Transmembrane helix</keyword>
<dbReference type="GO" id="GO:0050511">
    <property type="term" value="F:undecaprenyldiphospho-muramoylpentapeptide beta-N-acetylglucosaminyltransferase activity"/>
    <property type="evidence" value="ECO:0007669"/>
    <property type="project" value="UniProtKB-UniRule"/>
</dbReference>
<reference evidence="14" key="1">
    <citation type="submission" date="2022-10" db="EMBL/GenBank/DDBJ databases">
        <authorList>
            <person name="Koch H."/>
        </authorList>
    </citation>
    <scope>NUCLEOTIDE SEQUENCE</scope>
    <source>
        <strain evidence="14">DNF</strain>
    </source>
</reference>
<dbReference type="EC" id="2.4.1.227" evidence="10"/>
<dbReference type="RefSeq" id="WP_289267585.1">
    <property type="nucleotide sequence ID" value="NZ_OX365700.1"/>
</dbReference>
<keyword evidence="15" id="KW-1185">Reference proteome</keyword>
<evidence type="ECO:0000256" key="4">
    <source>
        <dbReference type="ARBA" id="ARBA00022679"/>
    </source>
</evidence>
<keyword evidence="1 10" id="KW-1003">Cell membrane</keyword>
<comment type="similarity">
    <text evidence="10">Belongs to the glycosyltransferase 28 family. MurG subfamily.</text>
</comment>
<dbReference type="GO" id="GO:0051301">
    <property type="term" value="P:cell division"/>
    <property type="evidence" value="ECO:0007669"/>
    <property type="project" value="UniProtKB-KW"/>
</dbReference>
<comment type="caution">
    <text evidence="10">Lacks conserved residue(s) required for the propagation of feature annotation.</text>
</comment>
<keyword evidence="8 10" id="KW-0131">Cell cycle</keyword>
<evidence type="ECO:0000313" key="14">
    <source>
        <dbReference type="EMBL" id="CAI4030602.1"/>
    </source>
</evidence>
<dbReference type="NCBIfam" id="TIGR01133">
    <property type="entry name" value="murG"/>
    <property type="match status" value="1"/>
</dbReference>
<protein>
    <recommendedName>
        <fullName evidence="10">UDP-N-acetylglucosamine--N-acetylmuramyl-(pentapeptide) pyrophosphoryl-undecaprenol N-acetylglucosamine transferase</fullName>
        <ecNumber evidence="10">2.4.1.227</ecNumber>
    </recommendedName>
    <alternativeName>
        <fullName evidence="10">Undecaprenyl-PP-MurNAc-pentapeptide-UDPGlcNAc GlcNAc transferase</fullName>
    </alternativeName>
</protein>
<feature type="binding site" evidence="10">
    <location>
        <position position="192"/>
    </location>
    <ligand>
        <name>UDP-N-acetyl-alpha-D-glucosamine</name>
        <dbReference type="ChEBI" id="CHEBI:57705"/>
    </ligand>
</feature>
<evidence type="ECO:0000256" key="8">
    <source>
        <dbReference type="ARBA" id="ARBA00023306"/>
    </source>
</evidence>
<evidence type="ECO:0000256" key="6">
    <source>
        <dbReference type="ARBA" id="ARBA00022984"/>
    </source>
</evidence>
<feature type="binding site" evidence="10">
    <location>
        <position position="165"/>
    </location>
    <ligand>
        <name>UDP-N-acetyl-alpha-D-glucosamine</name>
        <dbReference type="ChEBI" id="CHEBI:57705"/>
    </ligand>
</feature>
<evidence type="ECO:0000256" key="11">
    <source>
        <dbReference type="SAM" id="Phobius"/>
    </source>
</evidence>
<accession>A0AA86MX31</accession>
<comment type="function">
    <text evidence="10">Cell wall formation. Catalyzes the transfer of a GlcNAc subunit on undecaprenyl-pyrophosphoryl-MurNAc-pentapeptide (lipid intermediate I) to form undecaprenyl-pyrophosphoryl-MurNAc-(pentapeptide)GlcNAc (lipid intermediate II).</text>
</comment>
<evidence type="ECO:0000256" key="9">
    <source>
        <dbReference type="ARBA" id="ARBA00023316"/>
    </source>
</evidence>
<organism evidence="14 15">
    <name type="scientific">Nitrospira tepida</name>
    <dbReference type="NCBI Taxonomy" id="2973512"/>
    <lineage>
        <taxon>Bacteria</taxon>
        <taxon>Pseudomonadati</taxon>
        <taxon>Nitrospirota</taxon>
        <taxon>Nitrospiria</taxon>
        <taxon>Nitrospirales</taxon>
        <taxon>Nitrospiraceae</taxon>
        <taxon>Nitrospira</taxon>
    </lineage>
</organism>
<feature type="binding site" evidence="10">
    <location>
        <position position="124"/>
    </location>
    <ligand>
        <name>UDP-N-acetyl-alpha-D-glucosamine</name>
        <dbReference type="ChEBI" id="CHEBI:57705"/>
    </ligand>
</feature>
<dbReference type="GO" id="GO:0008360">
    <property type="term" value="P:regulation of cell shape"/>
    <property type="evidence" value="ECO:0007669"/>
    <property type="project" value="UniProtKB-KW"/>
</dbReference>
<dbReference type="Proteomes" id="UP001179121">
    <property type="component" value="Chromosome"/>
</dbReference>
<keyword evidence="6 10" id="KW-0573">Peptidoglycan synthesis</keyword>
<dbReference type="EMBL" id="OX365700">
    <property type="protein sequence ID" value="CAI4030602.1"/>
    <property type="molecule type" value="Genomic_DNA"/>
</dbReference>
<dbReference type="InterPro" id="IPR007235">
    <property type="entry name" value="Glyco_trans_28_C"/>
</dbReference>
<dbReference type="Gene3D" id="3.40.50.2000">
    <property type="entry name" value="Glycogen Phosphorylase B"/>
    <property type="match status" value="2"/>
</dbReference>
<feature type="domain" description="Glycosyl transferase family 28 C-terminal" evidence="13">
    <location>
        <begin position="186"/>
        <end position="348"/>
    </location>
</feature>
<dbReference type="HAMAP" id="MF_00033">
    <property type="entry name" value="MurG"/>
    <property type="match status" value="1"/>
</dbReference>
<evidence type="ECO:0000256" key="3">
    <source>
        <dbReference type="ARBA" id="ARBA00022676"/>
    </source>
</evidence>
<feature type="binding site" evidence="10">
    <location>
        <begin position="10"/>
        <end position="12"/>
    </location>
    <ligand>
        <name>UDP-N-acetyl-alpha-D-glucosamine</name>
        <dbReference type="ChEBI" id="CHEBI:57705"/>
    </ligand>
</feature>
<evidence type="ECO:0000256" key="2">
    <source>
        <dbReference type="ARBA" id="ARBA00022618"/>
    </source>
</evidence>
<feature type="transmembrane region" description="Helical" evidence="11">
    <location>
        <begin position="95"/>
        <end position="114"/>
    </location>
</feature>
<comment type="subcellular location">
    <subcellularLocation>
        <location evidence="10">Cell membrane</location>
        <topology evidence="10">Peripheral membrane protein</topology>
        <orientation evidence="10">Cytoplasmic side</orientation>
    </subcellularLocation>
</comment>
<dbReference type="InterPro" id="IPR006009">
    <property type="entry name" value="GlcNAc_MurG"/>
</dbReference>
<sequence>MNIVIAAGGTGGHLYPAIALAREFQRVRPGASALFVGTTRGLESRVVPREGFPLRLITAKPFMGVGRLGAAKALAALPAGIWESMRLLKAQRADLVIGVGGYTSPAVLLAAALLRKPRVILEPNSYPGLANKLLGPLVQLVFLAFGSAAEFFPRVKVRVVGTPLRQEFLEPVQARTQGSEDGRMHLVIFGGSQGAKAINGAMVDALPYLTDLRDRLLITHQTGEQDRESVAQGYAKHKVRADVRPFLYDMPLVLRSADLVVSRAGAMTIAELAACGCPAILVPLPQAIYNHQAKNAAVMESAGAAIVLPQYELSGERLASTIRSVLTDSQRLQDMRARSLSLRRVDAAGRIVEECLSLLGRSHEADESVGVTGS</sequence>
<feature type="binding site" evidence="10">
    <location>
        <position position="292"/>
    </location>
    <ligand>
        <name>UDP-N-acetyl-alpha-D-glucosamine</name>
        <dbReference type="ChEBI" id="CHEBI:57705"/>
    </ligand>
</feature>
<dbReference type="InterPro" id="IPR004276">
    <property type="entry name" value="GlycoTrans_28_N"/>
</dbReference>